<gene>
    <name evidence="10 14" type="primary">miaA</name>
    <name evidence="14" type="ORF">IPV69_18520</name>
</gene>
<dbReference type="Gene3D" id="1.10.20.140">
    <property type="match status" value="1"/>
</dbReference>
<dbReference type="GO" id="GO:0052381">
    <property type="term" value="F:tRNA dimethylallyltransferase activity"/>
    <property type="evidence" value="ECO:0007669"/>
    <property type="project" value="UniProtKB-UniRule"/>
</dbReference>
<evidence type="ECO:0000256" key="11">
    <source>
        <dbReference type="RuleBase" id="RU003783"/>
    </source>
</evidence>
<evidence type="ECO:0000256" key="4">
    <source>
        <dbReference type="ARBA" id="ARBA00022679"/>
    </source>
</evidence>
<comment type="cofactor">
    <cofactor evidence="1 10">
        <name>Mg(2+)</name>
        <dbReference type="ChEBI" id="CHEBI:18420"/>
    </cofactor>
</comment>
<dbReference type="NCBIfam" id="TIGR00174">
    <property type="entry name" value="miaA"/>
    <property type="match status" value="1"/>
</dbReference>
<comment type="caution">
    <text evidence="10">Lacks conserved residue(s) required for the propagation of feature annotation.</text>
</comment>
<dbReference type="Gene3D" id="3.40.50.300">
    <property type="entry name" value="P-loop containing nucleotide triphosphate hydrolases"/>
    <property type="match status" value="1"/>
</dbReference>
<evidence type="ECO:0000256" key="13">
    <source>
        <dbReference type="RuleBase" id="RU003785"/>
    </source>
</evidence>
<keyword evidence="5 10" id="KW-0819">tRNA processing</keyword>
<feature type="binding site" evidence="10">
    <location>
        <begin position="8"/>
        <end position="13"/>
    </location>
    <ligand>
        <name>substrate</name>
    </ligand>
</feature>
<dbReference type="PANTHER" id="PTHR11088:SF60">
    <property type="entry name" value="TRNA DIMETHYLALLYLTRANSFERASE"/>
    <property type="match status" value="1"/>
</dbReference>
<dbReference type="FunFam" id="1.10.20.140:FF:000001">
    <property type="entry name" value="tRNA dimethylallyltransferase"/>
    <property type="match status" value="1"/>
</dbReference>
<keyword evidence="7 10" id="KW-0067">ATP-binding</keyword>
<feature type="site" description="Interaction with substrate tRNA" evidence="10">
    <location>
        <position position="119"/>
    </location>
</feature>
<reference evidence="14 15" key="1">
    <citation type="submission" date="2020-10" db="EMBL/GenBank/DDBJ databases">
        <title>Wide distribution of Phycisphaera-like planctomycetes from WD2101 soil group in peatlands and genome analysis of the first cultivated representative.</title>
        <authorList>
            <person name="Dedysh S.N."/>
            <person name="Beletsky A.V."/>
            <person name="Ivanova A."/>
            <person name="Kulichevskaya I.S."/>
            <person name="Suzina N.E."/>
            <person name="Philippov D.A."/>
            <person name="Rakitin A.L."/>
            <person name="Mardanov A.V."/>
            <person name="Ravin N.V."/>
        </authorList>
    </citation>
    <scope>NUCLEOTIDE SEQUENCE [LARGE SCALE GENOMIC DNA]</scope>
    <source>
        <strain evidence="14 15">M1803</strain>
    </source>
</reference>
<accession>A0A7M2WSI1</accession>
<organism evidence="14 15">
    <name type="scientific">Humisphaera borealis</name>
    <dbReference type="NCBI Taxonomy" id="2807512"/>
    <lineage>
        <taxon>Bacteria</taxon>
        <taxon>Pseudomonadati</taxon>
        <taxon>Planctomycetota</taxon>
        <taxon>Phycisphaerae</taxon>
        <taxon>Tepidisphaerales</taxon>
        <taxon>Tepidisphaeraceae</taxon>
        <taxon>Humisphaera</taxon>
    </lineage>
</organism>
<dbReference type="GO" id="GO:0005524">
    <property type="term" value="F:ATP binding"/>
    <property type="evidence" value="ECO:0007669"/>
    <property type="project" value="UniProtKB-UniRule"/>
</dbReference>
<evidence type="ECO:0000256" key="8">
    <source>
        <dbReference type="ARBA" id="ARBA00022842"/>
    </source>
</evidence>
<dbReference type="InterPro" id="IPR039657">
    <property type="entry name" value="Dimethylallyltransferase"/>
</dbReference>
<keyword evidence="6 10" id="KW-0547">Nucleotide-binding</keyword>
<dbReference type="KEGG" id="hbs:IPV69_18520"/>
<dbReference type="RefSeq" id="WP_206291208.1">
    <property type="nucleotide sequence ID" value="NZ_CP063458.1"/>
</dbReference>
<evidence type="ECO:0000256" key="2">
    <source>
        <dbReference type="ARBA" id="ARBA00003213"/>
    </source>
</evidence>
<protein>
    <recommendedName>
        <fullName evidence="10">tRNA dimethylallyltransferase</fullName>
        <ecNumber evidence="10">2.5.1.75</ecNumber>
    </recommendedName>
    <alternativeName>
        <fullName evidence="10">Dimethylallyl diphosphate:tRNA dimethylallyltransferase</fullName>
        <shortName evidence="10">DMAPP:tRNA dimethylallyltransferase</shortName>
        <shortName evidence="10">DMATase</shortName>
    </alternativeName>
    <alternativeName>
        <fullName evidence="10">Isopentenyl-diphosphate:tRNA isopentenyltransferase</fullName>
        <shortName evidence="10">IPP transferase</shortName>
        <shortName evidence="10">IPPT</shortName>
        <shortName evidence="10">IPTase</shortName>
    </alternativeName>
</protein>
<dbReference type="EMBL" id="CP063458">
    <property type="protein sequence ID" value="QOV88234.1"/>
    <property type="molecule type" value="Genomic_DNA"/>
</dbReference>
<comment type="catalytic activity">
    <reaction evidence="9 10 11">
        <text>adenosine(37) in tRNA + dimethylallyl diphosphate = N(6)-dimethylallyladenosine(37) in tRNA + diphosphate</text>
        <dbReference type="Rhea" id="RHEA:26482"/>
        <dbReference type="Rhea" id="RHEA-COMP:10162"/>
        <dbReference type="Rhea" id="RHEA-COMP:10375"/>
        <dbReference type="ChEBI" id="CHEBI:33019"/>
        <dbReference type="ChEBI" id="CHEBI:57623"/>
        <dbReference type="ChEBI" id="CHEBI:74411"/>
        <dbReference type="ChEBI" id="CHEBI:74415"/>
        <dbReference type="EC" id="2.5.1.75"/>
    </reaction>
</comment>
<feature type="site" description="Interaction with substrate tRNA" evidence="10">
    <location>
        <position position="97"/>
    </location>
</feature>
<dbReference type="Pfam" id="PF01715">
    <property type="entry name" value="IPPT"/>
    <property type="match status" value="1"/>
</dbReference>
<feature type="binding site" evidence="10">
    <location>
        <begin position="6"/>
        <end position="13"/>
    </location>
    <ligand>
        <name>ATP</name>
        <dbReference type="ChEBI" id="CHEBI:30616"/>
    </ligand>
</feature>
<evidence type="ECO:0000256" key="6">
    <source>
        <dbReference type="ARBA" id="ARBA00022741"/>
    </source>
</evidence>
<sequence length="297" mass="32900">MYVILGPTASGKSALAMALARRHKGEILSVDSMQVYRDMDIGTAKPTAEEQAEIRHHLIDLLTPDAEFTVARFVELADAVIAGAAARGVPLIATGGTPLYYKALFEGLFEGPGADDEIRRRLAEQTNEALHARLLEVDPAAGARIHVNDHKRLVRALEVFELTGQPISSFQTHWTSPQPRHAATWIGLDWEKEAINRRINARTKAMLSAGWVDEVRTLLAKYPTLSKTAGEATGYRELIDHVQGKISLDDAFEQIKIATRQLARRQMKWFRRFPGVRWTSGDVPAESLVNQVVSTGT</sequence>
<name>A0A7M2WSI1_9BACT</name>
<dbReference type="GO" id="GO:0006400">
    <property type="term" value="P:tRNA modification"/>
    <property type="evidence" value="ECO:0007669"/>
    <property type="project" value="TreeGrafter"/>
</dbReference>
<evidence type="ECO:0000256" key="10">
    <source>
        <dbReference type="HAMAP-Rule" id="MF_00185"/>
    </source>
</evidence>
<evidence type="ECO:0000313" key="14">
    <source>
        <dbReference type="EMBL" id="QOV88234.1"/>
    </source>
</evidence>
<evidence type="ECO:0000256" key="5">
    <source>
        <dbReference type="ARBA" id="ARBA00022694"/>
    </source>
</evidence>
<keyword evidence="4 10" id="KW-0808">Transferase</keyword>
<keyword evidence="15" id="KW-1185">Reference proteome</keyword>
<dbReference type="AlphaFoldDB" id="A0A7M2WSI1"/>
<proteinExistence type="inferred from homology"/>
<comment type="function">
    <text evidence="2 10 12">Catalyzes the transfer of a dimethylallyl group onto the adenine at position 37 in tRNAs that read codons beginning with uridine, leading to the formation of N6-(dimethylallyl)adenosine (i(6)A).</text>
</comment>
<dbReference type="EC" id="2.5.1.75" evidence="10"/>
<dbReference type="InterPro" id="IPR018022">
    <property type="entry name" value="IPT"/>
</dbReference>
<dbReference type="InterPro" id="IPR027417">
    <property type="entry name" value="P-loop_NTPase"/>
</dbReference>
<dbReference type="Proteomes" id="UP000593765">
    <property type="component" value="Chromosome"/>
</dbReference>
<comment type="subunit">
    <text evidence="10">Monomer.</text>
</comment>
<dbReference type="SUPFAM" id="SSF52540">
    <property type="entry name" value="P-loop containing nucleoside triphosphate hydrolases"/>
    <property type="match status" value="2"/>
</dbReference>
<evidence type="ECO:0000256" key="12">
    <source>
        <dbReference type="RuleBase" id="RU003784"/>
    </source>
</evidence>
<feature type="region of interest" description="Interaction with substrate tRNA" evidence="10">
    <location>
        <begin position="31"/>
        <end position="34"/>
    </location>
</feature>
<evidence type="ECO:0000256" key="3">
    <source>
        <dbReference type="ARBA" id="ARBA00005842"/>
    </source>
</evidence>
<evidence type="ECO:0000256" key="7">
    <source>
        <dbReference type="ARBA" id="ARBA00022840"/>
    </source>
</evidence>
<keyword evidence="8 10" id="KW-0460">Magnesium</keyword>
<evidence type="ECO:0000256" key="1">
    <source>
        <dbReference type="ARBA" id="ARBA00001946"/>
    </source>
</evidence>
<dbReference type="PANTHER" id="PTHR11088">
    <property type="entry name" value="TRNA DIMETHYLALLYLTRANSFERASE"/>
    <property type="match status" value="1"/>
</dbReference>
<evidence type="ECO:0000313" key="15">
    <source>
        <dbReference type="Proteomes" id="UP000593765"/>
    </source>
</evidence>
<dbReference type="HAMAP" id="MF_00185">
    <property type="entry name" value="IPP_trans"/>
    <property type="match status" value="1"/>
</dbReference>
<comment type="similarity">
    <text evidence="3 10 13">Belongs to the IPP transferase family.</text>
</comment>
<evidence type="ECO:0000256" key="9">
    <source>
        <dbReference type="ARBA" id="ARBA00049563"/>
    </source>
</evidence>